<dbReference type="AlphaFoldDB" id="A0A9X4BWB3"/>
<proteinExistence type="predicted"/>
<reference evidence="1" key="2">
    <citation type="submission" date="2022-08" db="EMBL/GenBank/DDBJ databases">
        <authorList>
            <person name="Iruegas-Bocardo F."/>
            <person name="Weisberg A.J."/>
            <person name="Riutta E.R."/>
            <person name="Kilday K."/>
            <person name="Bonkowski J.C."/>
            <person name="Creswell T."/>
            <person name="Daughtrey M.L."/>
            <person name="Rane K."/>
            <person name="Grunwald N.J."/>
            <person name="Chang J.H."/>
            <person name="Putnam M.L."/>
        </authorList>
    </citation>
    <scope>NUCLEOTIDE SEQUENCE</scope>
    <source>
        <strain evidence="1">22-338</strain>
    </source>
</reference>
<evidence type="ECO:0000313" key="1">
    <source>
        <dbReference type="EMBL" id="MDC8640739.1"/>
    </source>
</evidence>
<dbReference type="Pfam" id="PF17273">
    <property type="entry name" value="DUF5338"/>
    <property type="match status" value="1"/>
</dbReference>
<evidence type="ECO:0000313" key="2">
    <source>
        <dbReference type="Proteomes" id="UP001140230"/>
    </source>
</evidence>
<dbReference type="Proteomes" id="UP001140230">
    <property type="component" value="Unassembled WGS sequence"/>
</dbReference>
<comment type="caution">
    <text evidence="1">The sequence shown here is derived from an EMBL/GenBank/DDBJ whole genome shotgun (WGS) entry which is preliminary data.</text>
</comment>
<reference evidence="1" key="1">
    <citation type="journal article" date="2022" name="Phytopathology">
        <title>Whole genome sequencing-based tracing of a 2022 introduction and outbreak of Xanthomonas hortorum pv. pelargonii.</title>
        <authorList>
            <person name="Iruegas Bocardo F."/>
            <person name="Weisberg A.J."/>
            <person name="Riutta E.R."/>
            <person name="Kilday K.B."/>
            <person name="Bonkowski J.C."/>
            <person name="Creswell T.C."/>
            <person name="Daughtrey M."/>
            <person name="Rane K.K."/>
            <person name="Grunwald N.J."/>
            <person name="Chang J.H."/>
            <person name="Putnam M."/>
        </authorList>
    </citation>
    <scope>NUCLEOTIDE SEQUENCE</scope>
    <source>
        <strain evidence="1">22-338</strain>
    </source>
</reference>
<protein>
    <submittedName>
        <fullName evidence="1">TraK family protein</fullName>
    </submittedName>
</protein>
<gene>
    <name evidence="1" type="ORF">NY667_23890</name>
</gene>
<dbReference type="RefSeq" id="WP_104552411.1">
    <property type="nucleotide sequence ID" value="NZ_CP168178.1"/>
</dbReference>
<name>A0A9X4BWB3_9XANT</name>
<dbReference type="InterPro" id="IPR035225">
    <property type="entry name" value="DUF5338"/>
</dbReference>
<sequence>MATTESSYPAELAARLALEQQASQIKRRDYLAAFMAARSDVKKAMEAGYTLKIIWEHMREIGRIPFRYETFLKYVRQHITNAPPGSVDSPQFNASQN</sequence>
<dbReference type="EMBL" id="JANWTP010000170">
    <property type="protein sequence ID" value="MDC8640739.1"/>
    <property type="molecule type" value="Genomic_DNA"/>
</dbReference>
<organism evidence="1 2">
    <name type="scientific">Xanthomonas hortorum pv. hederae</name>
    <dbReference type="NCBI Taxonomy" id="453603"/>
    <lineage>
        <taxon>Bacteria</taxon>
        <taxon>Pseudomonadati</taxon>
        <taxon>Pseudomonadota</taxon>
        <taxon>Gammaproteobacteria</taxon>
        <taxon>Lysobacterales</taxon>
        <taxon>Lysobacteraceae</taxon>
        <taxon>Xanthomonas</taxon>
    </lineage>
</organism>
<accession>A0A9X4BWB3</accession>